<dbReference type="CDD" id="cd16936">
    <property type="entry name" value="HATPase_RsbW-like"/>
    <property type="match status" value="1"/>
</dbReference>
<dbReference type="Proteomes" id="UP000756387">
    <property type="component" value="Unassembled WGS sequence"/>
</dbReference>
<keyword evidence="2" id="KW-0547">Nucleotide-binding</keyword>
<comment type="caution">
    <text evidence="2">The sequence shown here is derived from an EMBL/GenBank/DDBJ whole genome shotgun (WGS) entry which is preliminary data.</text>
</comment>
<proteinExistence type="predicted"/>
<evidence type="ECO:0000259" key="1">
    <source>
        <dbReference type="Pfam" id="PF13581"/>
    </source>
</evidence>
<protein>
    <submittedName>
        <fullName evidence="2">ATP-binding protein</fullName>
    </submittedName>
</protein>
<gene>
    <name evidence="2" type="ORF">IEQ44_02475</name>
</gene>
<dbReference type="InterPro" id="IPR036890">
    <property type="entry name" value="HATPase_C_sf"/>
</dbReference>
<name>A0ABR9RPK3_9ACTN</name>
<organism evidence="2 3">
    <name type="scientific">Nocardioides malaquae</name>
    <dbReference type="NCBI Taxonomy" id="2773426"/>
    <lineage>
        <taxon>Bacteria</taxon>
        <taxon>Bacillati</taxon>
        <taxon>Actinomycetota</taxon>
        <taxon>Actinomycetes</taxon>
        <taxon>Propionibacteriales</taxon>
        <taxon>Nocardioidaceae</taxon>
        <taxon>Nocardioides</taxon>
    </lineage>
</organism>
<dbReference type="Gene3D" id="3.30.565.10">
    <property type="entry name" value="Histidine kinase-like ATPase, C-terminal domain"/>
    <property type="match status" value="1"/>
</dbReference>
<dbReference type="EMBL" id="JADCSA010000002">
    <property type="protein sequence ID" value="MBE7323519.1"/>
    <property type="molecule type" value="Genomic_DNA"/>
</dbReference>
<evidence type="ECO:0000313" key="2">
    <source>
        <dbReference type="EMBL" id="MBE7323519.1"/>
    </source>
</evidence>
<keyword evidence="3" id="KW-1185">Reference proteome</keyword>
<sequence>MDGDTFTLEGWAVPEGLADLHDLVERARVAHPDVDETAFMMLETAAIEIAGNVVEHGLPPGQVWWSFTLRMRPDHVEGVLADDGQRYEGDLSALMPDPLAESGRGIALAQAALDELHYAHEGDKNVWTMRRRLRD</sequence>
<evidence type="ECO:0000313" key="3">
    <source>
        <dbReference type="Proteomes" id="UP000756387"/>
    </source>
</evidence>
<dbReference type="Pfam" id="PF13581">
    <property type="entry name" value="HATPase_c_2"/>
    <property type="match status" value="1"/>
</dbReference>
<accession>A0ABR9RPK3</accession>
<reference evidence="2 3" key="1">
    <citation type="submission" date="2020-10" db="EMBL/GenBank/DDBJ databases">
        <title>Nocardioides sp. isolated from sludge.</title>
        <authorList>
            <person name="Zhang X."/>
        </authorList>
    </citation>
    <scope>NUCLEOTIDE SEQUENCE [LARGE SCALE GENOMIC DNA]</scope>
    <source>
        <strain evidence="2 3">Y6</strain>
    </source>
</reference>
<feature type="domain" description="Histidine kinase/HSP90-like ATPase" evidence="1">
    <location>
        <begin position="13"/>
        <end position="130"/>
    </location>
</feature>
<keyword evidence="2" id="KW-0067">ATP-binding</keyword>
<dbReference type="GO" id="GO:0005524">
    <property type="term" value="F:ATP binding"/>
    <property type="evidence" value="ECO:0007669"/>
    <property type="project" value="UniProtKB-KW"/>
</dbReference>
<dbReference type="RefSeq" id="WP_193636851.1">
    <property type="nucleotide sequence ID" value="NZ_JADCSA010000002.1"/>
</dbReference>
<dbReference type="InterPro" id="IPR003594">
    <property type="entry name" value="HATPase_dom"/>
</dbReference>